<protein>
    <submittedName>
        <fullName evidence="1">Uncharacterized protein</fullName>
    </submittedName>
</protein>
<dbReference type="Proteomes" id="UP001175271">
    <property type="component" value="Unassembled WGS sequence"/>
</dbReference>
<comment type="caution">
    <text evidence="1">The sequence shown here is derived from an EMBL/GenBank/DDBJ whole genome shotgun (WGS) entry which is preliminary data.</text>
</comment>
<accession>A0AA39GX20</accession>
<evidence type="ECO:0000313" key="2">
    <source>
        <dbReference type="Proteomes" id="UP001175271"/>
    </source>
</evidence>
<reference evidence="1" key="1">
    <citation type="submission" date="2023-06" db="EMBL/GenBank/DDBJ databases">
        <title>Genomic analysis of the entomopathogenic nematode Steinernema hermaphroditum.</title>
        <authorList>
            <person name="Schwarz E.M."/>
            <person name="Heppert J.K."/>
            <person name="Baniya A."/>
            <person name="Schwartz H.T."/>
            <person name="Tan C.-H."/>
            <person name="Antoshechkin I."/>
            <person name="Sternberg P.W."/>
            <person name="Goodrich-Blair H."/>
            <person name="Dillman A.R."/>
        </authorList>
    </citation>
    <scope>NUCLEOTIDE SEQUENCE</scope>
    <source>
        <strain evidence="1">PS9179</strain>
        <tissue evidence="1">Whole animal</tissue>
    </source>
</reference>
<evidence type="ECO:0000313" key="1">
    <source>
        <dbReference type="EMBL" id="KAK0395130.1"/>
    </source>
</evidence>
<name>A0AA39GX20_9BILA</name>
<gene>
    <name evidence="1" type="ORF">QR680_001130</name>
</gene>
<organism evidence="1 2">
    <name type="scientific">Steinernema hermaphroditum</name>
    <dbReference type="NCBI Taxonomy" id="289476"/>
    <lineage>
        <taxon>Eukaryota</taxon>
        <taxon>Metazoa</taxon>
        <taxon>Ecdysozoa</taxon>
        <taxon>Nematoda</taxon>
        <taxon>Chromadorea</taxon>
        <taxon>Rhabditida</taxon>
        <taxon>Tylenchina</taxon>
        <taxon>Panagrolaimomorpha</taxon>
        <taxon>Strongyloidoidea</taxon>
        <taxon>Steinernematidae</taxon>
        <taxon>Steinernema</taxon>
    </lineage>
</organism>
<proteinExistence type="predicted"/>
<keyword evidence="2" id="KW-1185">Reference proteome</keyword>
<dbReference type="AlphaFoldDB" id="A0AA39GX20"/>
<sequence length="143" mass="16144">MASAYFHVHSLCSPQNEPEADIHPADAAPEVCNFKLKVLVVVAQNNASSSYDSRGDSDISCQSLLLDGGDIVTVDGDNNIHFNHHIHNNRQPHDNNINKNIHDTCLYHHDHPHNIYKHSNEDLNRPSRVDVYRLNLFSSTINE</sequence>
<dbReference type="EMBL" id="JAUCMV010000005">
    <property type="protein sequence ID" value="KAK0395130.1"/>
    <property type="molecule type" value="Genomic_DNA"/>
</dbReference>